<dbReference type="PANTHER" id="PTHR39430:SF1">
    <property type="entry name" value="PROTEASE"/>
    <property type="match status" value="1"/>
</dbReference>
<feature type="transmembrane region" description="Helical" evidence="1">
    <location>
        <begin position="276"/>
        <end position="295"/>
    </location>
</feature>
<evidence type="ECO:0000313" key="3">
    <source>
        <dbReference type="EMBL" id="RLJ52043.1"/>
    </source>
</evidence>
<feature type="transmembrane region" description="Helical" evidence="1">
    <location>
        <begin position="208"/>
        <end position="228"/>
    </location>
</feature>
<protein>
    <recommendedName>
        <fullName evidence="2">CAAX prenyl protease 2/Lysostaphin resistance protein A-like domain-containing protein</fullName>
    </recommendedName>
</protein>
<keyword evidence="1" id="KW-0472">Membrane</keyword>
<feature type="domain" description="CAAX prenyl protease 2/Lysostaphin resistance protein A-like" evidence="2">
    <location>
        <begin position="152"/>
        <end position="248"/>
    </location>
</feature>
<organism evidence="3 4">
    <name type="scientific">Litoreibacter meonggei</name>
    <dbReference type="NCBI Taxonomy" id="1049199"/>
    <lineage>
        <taxon>Bacteria</taxon>
        <taxon>Pseudomonadati</taxon>
        <taxon>Pseudomonadota</taxon>
        <taxon>Alphaproteobacteria</taxon>
        <taxon>Rhodobacterales</taxon>
        <taxon>Roseobacteraceae</taxon>
        <taxon>Litoreibacter</taxon>
    </lineage>
</organism>
<evidence type="ECO:0000259" key="2">
    <source>
        <dbReference type="Pfam" id="PF02517"/>
    </source>
</evidence>
<keyword evidence="1" id="KW-1133">Transmembrane helix</keyword>
<keyword evidence="4" id="KW-1185">Reference proteome</keyword>
<feature type="transmembrane region" description="Helical" evidence="1">
    <location>
        <begin position="75"/>
        <end position="97"/>
    </location>
</feature>
<dbReference type="GO" id="GO:0080120">
    <property type="term" value="P:CAAX-box protein maturation"/>
    <property type="evidence" value="ECO:0007669"/>
    <property type="project" value="UniProtKB-ARBA"/>
</dbReference>
<dbReference type="Pfam" id="PF02517">
    <property type="entry name" value="Rce1-like"/>
    <property type="match status" value="1"/>
</dbReference>
<dbReference type="InterPro" id="IPR003675">
    <property type="entry name" value="Rce1/LyrA-like_dom"/>
</dbReference>
<gene>
    <name evidence="3" type="ORF">BCF46_2271</name>
</gene>
<feature type="transmembrane region" description="Helical" evidence="1">
    <location>
        <begin position="20"/>
        <end position="46"/>
    </location>
</feature>
<accession>A0A497WSS9</accession>
<comment type="caution">
    <text evidence="3">The sequence shown here is derived from an EMBL/GenBank/DDBJ whole genome shotgun (WGS) entry which is preliminary data.</text>
</comment>
<dbReference type="EMBL" id="RCCE01000003">
    <property type="protein sequence ID" value="RLJ52043.1"/>
    <property type="molecule type" value="Genomic_DNA"/>
</dbReference>
<dbReference type="RefSeq" id="WP_170157918.1">
    <property type="nucleotide sequence ID" value="NZ_RCCE01000003.1"/>
</dbReference>
<dbReference type="GO" id="GO:0004175">
    <property type="term" value="F:endopeptidase activity"/>
    <property type="evidence" value="ECO:0007669"/>
    <property type="project" value="UniProtKB-ARBA"/>
</dbReference>
<sequence>MLRTPAFEAFIAPARVYPAFWRIVVATITGFAVYMMGAAIVLWFGIKPLARIFPELEGMDAFMLLYANGSSPGQMALILATFIPMGLAAFAMAAWHWRGPLTVFGPPQGFARNFFIAIAILAAANVIFFIVEQVIGTADYVPNLAFGTWAKHLIWAIPLLFIQTTSEELVFRGYFQQQLAARFNNPIIWMVMPSLLFGLGHYDDTIDPILALLIVFATTLFGVIAADLTRVTGNLAAAMGLHFANNFVALLLVGVPGELSGLALYHAPFTMEDTSILINYIVLDIAVLLLIWAVTRRMLR</sequence>
<keyword evidence="1" id="KW-0812">Transmembrane</keyword>
<feature type="transmembrane region" description="Helical" evidence="1">
    <location>
        <begin position="235"/>
        <end position="256"/>
    </location>
</feature>
<name>A0A497WSS9_9RHOB</name>
<dbReference type="Proteomes" id="UP000269157">
    <property type="component" value="Unassembled WGS sequence"/>
</dbReference>
<proteinExistence type="predicted"/>
<evidence type="ECO:0000313" key="4">
    <source>
        <dbReference type="Proteomes" id="UP000269157"/>
    </source>
</evidence>
<feature type="transmembrane region" description="Helical" evidence="1">
    <location>
        <begin position="109"/>
        <end position="131"/>
    </location>
</feature>
<dbReference type="AlphaFoldDB" id="A0A497WSS9"/>
<feature type="transmembrane region" description="Helical" evidence="1">
    <location>
        <begin position="183"/>
        <end position="202"/>
    </location>
</feature>
<reference evidence="3 4" key="1">
    <citation type="submission" date="2018-10" db="EMBL/GenBank/DDBJ databases">
        <title>Genomic Encyclopedia of Archaeal and Bacterial Type Strains, Phase II (KMG-II): from individual species to whole genera.</title>
        <authorList>
            <person name="Goeker M."/>
        </authorList>
    </citation>
    <scope>NUCLEOTIDE SEQUENCE [LARGE SCALE GENOMIC DNA]</scope>
    <source>
        <strain evidence="3 4">DSM 29466</strain>
    </source>
</reference>
<evidence type="ECO:0000256" key="1">
    <source>
        <dbReference type="SAM" id="Phobius"/>
    </source>
</evidence>
<dbReference type="PANTHER" id="PTHR39430">
    <property type="entry name" value="MEMBRANE-ASSOCIATED PROTEASE-RELATED"/>
    <property type="match status" value="1"/>
</dbReference>